<feature type="signal peptide" evidence="1">
    <location>
        <begin position="1"/>
        <end position="19"/>
    </location>
</feature>
<feature type="chain" id="PRO_5042553559" description="Secreted protein" evidence="1">
    <location>
        <begin position="20"/>
        <end position="96"/>
    </location>
</feature>
<keyword evidence="1" id="KW-0732">Signal</keyword>
<name>A0AAJ0M6M2_9PEZI</name>
<reference evidence="2" key="1">
    <citation type="journal article" date="2023" name="Mol. Phylogenet. Evol.">
        <title>Genome-scale phylogeny and comparative genomics of the fungal order Sordariales.</title>
        <authorList>
            <person name="Hensen N."/>
            <person name="Bonometti L."/>
            <person name="Westerberg I."/>
            <person name="Brannstrom I.O."/>
            <person name="Guillou S."/>
            <person name="Cros-Aarteil S."/>
            <person name="Calhoun S."/>
            <person name="Haridas S."/>
            <person name="Kuo A."/>
            <person name="Mondo S."/>
            <person name="Pangilinan J."/>
            <person name="Riley R."/>
            <person name="LaButti K."/>
            <person name="Andreopoulos B."/>
            <person name="Lipzen A."/>
            <person name="Chen C."/>
            <person name="Yan M."/>
            <person name="Daum C."/>
            <person name="Ng V."/>
            <person name="Clum A."/>
            <person name="Steindorff A."/>
            <person name="Ohm R.A."/>
            <person name="Martin F."/>
            <person name="Silar P."/>
            <person name="Natvig D.O."/>
            <person name="Lalanne C."/>
            <person name="Gautier V."/>
            <person name="Ament-Velasquez S.L."/>
            <person name="Kruys A."/>
            <person name="Hutchinson M.I."/>
            <person name="Powell A.J."/>
            <person name="Barry K."/>
            <person name="Miller A.N."/>
            <person name="Grigoriev I.V."/>
            <person name="Debuchy R."/>
            <person name="Gladieux P."/>
            <person name="Hiltunen Thoren M."/>
            <person name="Johannesson H."/>
        </authorList>
    </citation>
    <scope>NUCLEOTIDE SEQUENCE</scope>
    <source>
        <strain evidence="2">CBS 333.67</strain>
    </source>
</reference>
<comment type="caution">
    <text evidence="2">The sequence shown here is derived from an EMBL/GenBank/DDBJ whole genome shotgun (WGS) entry which is preliminary data.</text>
</comment>
<evidence type="ECO:0000256" key="1">
    <source>
        <dbReference type="SAM" id="SignalP"/>
    </source>
</evidence>
<sequence length="96" mass="10746">MFHGLGWSWFGVLWYYIEGSRLCPNVYAVCCSSKGCHLSVSLKKSPERGRSSVEQLSPTVKLVPPFRVLGQLLLEQTGIGQLFMQTTQARATTQPR</sequence>
<evidence type="ECO:0008006" key="4">
    <source>
        <dbReference type="Google" id="ProtNLM"/>
    </source>
</evidence>
<evidence type="ECO:0000313" key="2">
    <source>
        <dbReference type="EMBL" id="KAK3310805.1"/>
    </source>
</evidence>
<accession>A0AAJ0M6M2</accession>
<dbReference type="EMBL" id="JAUDZG010000001">
    <property type="protein sequence ID" value="KAK3310805.1"/>
    <property type="molecule type" value="Genomic_DNA"/>
</dbReference>
<evidence type="ECO:0000313" key="3">
    <source>
        <dbReference type="Proteomes" id="UP001273166"/>
    </source>
</evidence>
<dbReference type="AlphaFoldDB" id="A0AAJ0M6M2"/>
<dbReference type="GeneID" id="87887265"/>
<dbReference type="RefSeq" id="XP_062726585.1">
    <property type="nucleotide sequence ID" value="XM_062868436.1"/>
</dbReference>
<gene>
    <name evidence="2" type="ORF">B0T15DRAFT_519527</name>
</gene>
<protein>
    <recommendedName>
        <fullName evidence="4">Secreted protein</fullName>
    </recommendedName>
</protein>
<reference evidence="2" key="2">
    <citation type="submission" date="2023-06" db="EMBL/GenBank/DDBJ databases">
        <authorList>
            <consortium name="Lawrence Berkeley National Laboratory"/>
            <person name="Mondo S.J."/>
            <person name="Hensen N."/>
            <person name="Bonometti L."/>
            <person name="Westerberg I."/>
            <person name="Brannstrom I.O."/>
            <person name="Guillou S."/>
            <person name="Cros-Aarteil S."/>
            <person name="Calhoun S."/>
            <person name="Haridas S."/>
            <person name="Kuo A."/>
            <person name="Pangilinan J."/>
            <person name="Riley R."/>
            <person name="Labutti K."/>
            <person name="Andreopoulos B."/>
            <person name="Lipzen A."/>
            <person name="Chen C."/>
            <person name="Yanf M."/>
            <person name="Daum C."/>
            <person name="Ng V."/>
            <person name="Clum A."/>
            <person name="Steindorff A."/>
            <person name="Ohm R."/>
            <person name="Martin F."/>
            <person name="Silar P."/>
            <person name="Natvig D."/>
            <person name="Lalanne C."/>
            <person name="Gautier V."/>
            <person name="Ament-Velasquez S.L."/>
            <person name="Kruys A."/>
            <person name="Hutchinson M.I."/>
            <person name="Powell A.J."/>
            <person name="Barry K."/>
            <person name="Miller A.N."/>
            <person name="Grigoriev I.V."/>
            <person name="Debuchy R."/>
            <person name="Gladieux P."/>
            <person name="Thoren M.H."/>
            <person name="Johannesson H."/>
        </authorList>
    </citation>
    <scope>NUCLEOTIDE SEQUENCE</scope>
    <source>
        <strain evidence="2">CBS 333.67</strain>
    </source>
</reference>
<organism evidence="2 3">
    <name type="scientific">Chaetomium strumarium</name>
    <dbReference type="NCBI Taxonomy" id="1170767"/>
    <lineage>
        <taxon>Eukaryota</taxon>
        <taxon>Fungi</taxon>
        <taxon>Dikarya</taxon>
        <taxon>Ascomycota</taxon>
        <taxon>Pezizomycotina</taxon>
        <taxon>Sordariomycetes</taxon>
        <taxon>Sordariomycetidae</taxon>
        <taxon>Sordariales</taxon>
        <taxon>Chaetomiaceae</taxon>
        <taxon>Chaetomium</taxon>
    </lineage>
</organism>
<proteinExistence type="predicted"/>
<keyword evidence="3" id="KW-1185">Reference proteome</keyword>
<dbReference type="Proteomes" id="UP001273166">
    <property type="component" value="Unassembled WGS sequence"/>
</dbReference>